<dbReference type="Gene3D" id="3.40.1110.10">
    <property type="entry name" value="Calcium-transporting ATPase, cytoplasmic domain N"/>
    <property type="match status" value="1"/>
</dbReference>
<dbReference type="PANTHER" id="PTHR48085:SF5">
    <property type="entry name" value="CADMIUM_ZINC-TRANSPORTING ATPASE HMA4-RELATED"/>
    <property type="match status" value="1"/>
</dbReference>
<dbReference type="SFLD" id="SFLDF00027">
    <property type="entry name" value="p-type_atpase"/>
    <property type="match status" value="1"/>
</dbReference>
<dbReference type="NCBIfam" id="TIGR01494">
    <property type="entry name" value="ATPase_P-type"/>
    <property type="match status" value="1"/>
</dbReference>
<protein>
    <recommendedName>
        <fullName evidence="8">P-type Zn(2+) transporter</fullName>
        <ecNumber evidence="8">7.2.2.12</ecNumber>
    </recommendedName>
</protein>
<dbReference type="InterPro" id="IPR023298">
    <property type="entry name" value="ATPase_P-typ_TM_dom_sf"/>
</dbReference>
<accession>L1MYS6</accession>
<dbReference type="Pfam" id="PF00122">
    <property type="entry name" value="E1-E2_ATPase"/>
    <property type="match status" value="1"/>
</dbReference>
<keyword evidence="10" id="KW-0547">Nucleotide-binding</keyword>
<dbReference type="SUPFAM" id="SSF81653">
    <property type="entry name" value="Calcium ATPase, transduction domain A"/>
    <property type="match status" value="1"/>
</dbReference>
<dbReference type="GO" id="GO:0005524">
    <property type="term" value="F:ATP binding"/>
    <property type="evidence" value="ECO:0007669"/>
    <property type="project" value="UniProtKB-UniRule"/>
</dbReference>
<dbReference type="GO" id="GO:0005886">
    <property type="term" value="C:plasma membrane"/>
    <property type="evidence" value="ECO:0007669"/>
    <property type="project" value="UniProtKB-SubCell"/>
</dbReference>
<keyword evidence="7 10" id="KW-0472">Membrane</keyword>
<evidence type="ECO:0000256" key="8">
    <source>
        <dbReference type="ARBA" id="ARBA00039097"/>
    </source>
</evidence>
<dbReference type="PRINTS" id="PR00119">
    <property type="entry name" value="CATATPASE"/>
</dbReference>
<dbReference type="PATRIC" id="fig|1127699.3.peg.2272"/>
<feature type="transmembrane region" description="Helical" evidence="10">
    <location>
        <begin position="652"/>
        <end position="670"/>
    </location>
</feature>
<evidence type="ECO:0000256" key="10">
    <source>
        <dbReference type="RuleBase" id="RU362081"/>
    </source>
</evidence>
<dbReference type="EMBL" id="AMEP01000163">
    <property type="protein sequence ID" value="EKX96232.1"/>
    <property type="molecule type" value="Genomic_DNA"/>
</dbReference>
<evidence type="ECO:0000313" key="12">
    <source>
        <dbReference type="EMBL" id="EKX96232.1"/>
    </source>
</evidence>
<keyword evidence="4 10" id="KW-0479">Metal-binding</keyword>
<keyword evidence="10" id="KW-0067">ATP-binding</keyword>
<keyword evidence="5" id="KW-1278">Translocase</keyword>
<feature type="transmembrane region" description="Helical" evidence="10">
    <location>
        <begin position="295"/>
        <end position="314"/>
    </location>
</feature>
<evidence type="ECO:0000256" key="1">
    <source>
        <dbReference type="ARBA" id="ARBA00004370"/>
    </source>
</evidence>
<keyword evidence="10" id="KW-1003">Cell membrane</keyword>
<dbReference type="PANTHER" id="PTHR48085">
    <property type="entry name" value="CADMIUM/ZINC-TRANSPORTING ATPASE HMA2-RELATED"/>
    <property type="match status" value="1"/>
</dbReference>
<evidence type="ECO:0000259" key="11">
    <source>
        <dbReference type="Pfam" id="PF00122"/>
    </source>
</evidence>
<dbReference type="OrthoDB" id="1521937at2"/>
<dbReference type="Gene3D" id="2.70.150.10">
    <property type="entry name" value="Calcium-transporting ATPase, cytoplasmic transduction domain A"/>
    <property type="match status" value="1"/>
</dbReference>
<evidence type="ECO:0000256" key="9">
    <source>
        <dbReference type="ARBA" id="ARBA00047308"/>
    </source>
</evidence>
<dbReference type="GO" id="GO:0016463">
    <property type="term" value="F:P-type zinc transporter activity"/>
    <property type="evidence" value="ECO:0007669"/>
    <property type="project" value="UniProtKB-EC"/>
</dbReference>
<reference evidence="12 13" key="1">
    <citation type="submission" date="2012-05" db="EMBL/GenBank/DDBJ databases">
        <authorList>
            <person name="Weinstock G."/>
            <person name="Sodergren E."/>
            <person name="Lobos E.A."/>
            <person name="Fulton L."/>
            <person name="Fulton R."/>
            <person name="Courtney L."/>
            <person name="Fronick C."/>
            <person name="O'Laughlin M."/>
            <person name="Godfrey J."/>
            <person name="Wilson R.M."/>
            <person name="Miner T."/>
            <person name="Farmer C."/>
            <person name="Delehaunty K."/>
            <person name="Cordes M."/>
            <person name="Minx P."/>
            <person name="Tomlinson C."/>
            <person name="Chen J."/>
            <person name="Wollam A."/>
            <person name="Pepin K.H."/>
            <person name="Bhonagiri V."/>
            <person name="Zhang X."/>
            <person name="Suruliraj S."/>
            <person name="Warren W."/>
            <person name="Mitreva M."/>
            <person name="Mardis E.R."/>
            <person name="Wilson R.K."/>
        </authorList>
    </citation>
    <scope>NUCLEOTIDE SEQUENCE [LARGE SCALE GENOMIC DNA]</scope>
    <source>
        <strain evidence="12 13">F0055</strain>
    </source>
</reference>
<keyword evidence="6 10" id="KW-1133">Transmembrane helix</keyword>
<feature type="transmembrane region" description="Helical" evidence="10">
    <location>
        <begin position="12"/>
        <end position="33"/>
    </location>
</feature>
<evidence type="ECO:0000256" key="4">
    <source>
        <dbReference type="ARBA" id="ARBA00022723"/>
    </source>
</evidence>
<dbReference type="NCBIfam" id="TIGR01512">
    <property type="entry name" value="ATPase-IB2_Cd"/>
    <property type="match status" value="1"/>
</dbReference>
<dbReference type="InterPro" id="IPR044492">
    <property type="entry name" value="P_typ_ATPase_HD_dom"/>
</dbReference>
<dbReference type="SUPFAM" id="SSF81665">
    <property type="entry name" value="Calcium ATPase, transmembrane domain M"/>
    <property type="match status" value="1"/>
</dbReference>
<dbReference type="Gene3D" id="3.40.50.1000">
    <property type="entry name" value="HAD superfamily/HAD-like"/>
    <property type="match status" value="1"/>
</dbReference>
<comment type="catalytic activity">
    <reaction evidence="9">
        <text>Zn(2+)(in) + ATP + H2O = Zn(2+)(out) + ADP + phosphate + H(+)</text>
        <dbReference type="Rhea" id="RHEA:20621"/>
        <dbReference type="ChEBI" id="CHEBI:15377"/>
        <dbReference type="ChEBI" id="CHEBI:15378"/>
        <dbReference type="ChEBI" id="CHEBI:29105"/>
        <dbReference type="ChEBI" id="CHEBI:30616"/>
        <dbReference type="ChEBI" id="CHEBI:43474"/>
        <dbReference type="ChEBI" id="CHEBI:456216"/>
        <dbReference type="EC" id="7.2.2.12"/>
    </reaction>
</comment>
<evidence type="ECO:0000256" key="5">
    <source>
        <dbReference type="ARBA" id="ARBA00022967"/>
    </source>
</evidence>
<name>L1MYS6_9BACT</name>
<gene>
    <name evidence="12" type="ORF">HMPREF9151_02479</name>
</gene>
<dbReference type="GO" id="GO:0015086">
    <property type="term" value="F:cadmium ion transmembrane transporter activity"/>
    <property type="evidence" value="ECO:0007669"/>
    <property type="project" value="TreeGrafter"/>
</dbReference>
<dbReference type="InterPro" id="IPR027256">
    <property type="entry name" value="P-typ_ATPase_IB"/>
</dbReference>
<feature type="transmembrane region" description="Helical" evidence="10">
    <location>
        <begin position="71"/>
        <end position="97"/>
    </location>
</feature>
<dbReference type="InterPro" id="IPR059000">
    <property type="entry name" value="ATPase_P-type_domA"/>
</dbReference>
<keyword evidence="3 10" id="KW-0812">Transmembrane</keyword>
<dbReference type="PROSITE" id="PS00154">
    <property type="entry name" value="ATPASE_E1_E2"/>
    <property type="match status" value="1"/>
</dbReference>
<proteinExistence type="inferred from homology"/>
<dbReference type="SFLD" id="SFLDG00002">
    <property type="entry name" value="C1.7:_P-type_atpase_like"/>
    <property type="match status" value="1"/>
</dbReference>
<sequence>MEHEEEIKLWQPILSGLLLITGLVMAWNPVTWFQNPYIQLAWYIVAFLPVGLNIIHEAWEYAQKGDYFSEFMLMSVACIGAFCIGEYPEAVAVMWLYCIGEMLQDRAVDKARDNISSLIAFRPDRVRVLKPEKQEVLQTSVTEFSDLEKTTIEAQTAYISTSGNTVFMAPETVKIGDIIEVLPGERVPLDGRLLSETEFNGHEEAISTDFSTAKQQQNSAFSTFNTAALTGESMPRTIVPGEEVLAGMIVLEQAVRIQVTRKSKDSAISRILNMVEEAAERKAPTELFVRKFAHIYTPIVIVLAVFTVLLPYLYTFIAPDFHYQFSTWLNRALVFLVISCPCALVISVPLSYFAGIGTASKQGILFKGGNYLDAITNVDTVVFDKTGTLTTGEFNVQQISGIDKTDLQTIIAMERNSNHPIAQAIVKGQEDKGKINAKDIPGYGLAAEIEGQIWLVGTLRLLEKEGISYPDELKNIPETIVACAKNNRFIGYILLADTVKADARQTIDRLKNMGVRHIEMLSGDKQALVQKVATQLGIDQATGNLLPEDKARRIEELKSIGKMVAFVGDGINDAPVLALSDVGVAMGAMGADMAIETADVVLQTDHPSRLPQAITIGRRTRNIVLQNIAFAIGIKVLFMVLGLWGIANLWEAVFADSGVALLAVLNALRIRKA</sequence>
<dbReference type="InterPro" id="IPR036412">
    <property type="entry name" value="HAD-like_sf"/>
</dbReference>
<dbReference type="InterPro" id="IPR018303">
    <property type="entry name" value="ATPase_P-typ_P_site"/>
</dbReference>
<evidence type="ECO:0000256" key="3">
    <source>
        <dbReference type="ARBA" id="ARBA00022692"/>
    </source>
</evidence>
<dbReference type="InterPro" id="IPR008250">
    <property type="entry name" value="ATPase_P-typ_transduc_dom_A_sf"/>
</dbReference>
<dbReference type="InterPro" id="IPR023214">
    <property type="entry name" value="HAD_sf"/>
</dbReference>
<dbReference type="InterPro" id="IPR001757">
    <property type="entry name" value="P_typ_ATPase"/>
</dbReference>
<evidence type="ECO:0000256" key="7">
    <source>
        <dbReference type="ARBA" id="ARBA00023136"/>
    </source>
</evidence>
<dbReference type="SUPFAM" id="SSF56784">
    <property type="entry name" value="HAD-like"/>
    <property type="match status" value="1"/>
</dbReference>
<dbReference type="NCBIfam" id="TIGR01525">
    <property type="entry name" value="ATPase-IB_hvy"/>
    <property type="match status" value="1"/>
</dbReference>
<feature type="transmembrane region" description="Helical" evidence="10">
    <location>
        <begin position="334"/>
        <end position="354"/>
    </location>
</feature>
<dbReference type="SFLD" id="SFLDS00003">
    <property type="entry name" value="Haloacid_Dehalogenase"/>
    <property type="match status" value="1"/>
</dbReference>
<evidence type="ECO:0000256" key="6">
    <source>
        <dbReference type="ARBA" id="ARBA00022989"/>
    </source>
</evidence>
<organism evidence="12 13">
    <name type="scientific">Hoylesella saccharolytica F0055</name>
    <dbReference type="NCBI Taxonomy" id="1127699"/>
    <lineage>
        <taxon>Bacteria</taxon>
        <taxon>Pseudomonadati</taxon>
        <taxon>Bacteroidota</taxon>
        <taxon>Bacteroidia</taxon>
        <taxon>Bacteroidales</taxon>
        <taxon>Prevotellaceae</taxon>
        <taxon>Hoylesella</taxon>
    </lineage>
</organism>
<dbReference type="GO" id="GO:0046872">
    <property type="term" value="F:metal ion binding"/>
    <property type="evidence" value="ECO:0007669"/>
    <property type="project" value="UniProtKB-KW"/>
</dbReference>
<feature type="transmembrane region" description="Helical" evidence="10">
    <location>
        <begin position="40"/>
        <end position="59"/>
    </location>
</feature>
<comment type="caution">
    <text evidence="12">The sequence shown here is derived from an EMBL/GenBank/DDBJ whole genome shotgun (WGS) entry which is preliminary data.</text>
</comment>
<comment type="similarity">
    <text evidence="2 10">Belongs to the cation transport ATPase (P-type) (TC 3.A.3) family. Type IB subfamily.</text>
</comment>
<comment type="subcellular location">
    <subcellularLocation>
        <location evidence="10">Cell membrane</location>
    </subcellularLocation>
    <subcellularLocation>
        <location evidence="1">Membrane</location>
    </subcellularLocation>
</comment>
<feature type="transmembrane region" description="Helical" evidence="10">
    <location>
        <begin position="628"/>
        <end position="646"/>
    </location>
</feature>
<evidence type="ECO:0000313" key="13">
    <source>
        <dbReference type="Proteomes" id="UP000010433"/>
    </source>
</evidence>
<dbReference type="RefSeq" id="WP_009161339.1">
    <property type="nucleotide sequence ID" value="NZ_KB290963.1"/>
</dbReference>
<dbReference type="InterPro" id="IPR023299">
    <property type="entry name" value="ATPase_P-typ_cyto_dom_N"/>
</dbReference>
<dbReference type="STRING" id="1127699.HMPREF9151_02479"/>
<keyword evidence="13" id="KW-1185">Reference proteome</keyword>
<evidence type="ECO:0000256" key="2">
    <source>
        <dbReference type="ARBA" id="ARBA00006024"/>
    </source>
</evidence>
<dbReference type="AlphaFoldDB" id="L1MYS6"/>
<dbReference type="Pfam" id="PF00702">
    <property type="entry name" value="Hydrolase"/>
    <property type="match status" value="1"/>
</dbReference>
<dbReference type="Proteomes" id="UP000010433">
    <property type="component" value="Unassembled WGS sequence"/>
</dbReference>
<dbReference type="GO" id="GO:0016887">
    <property type="term" value="F:ATP hydrolysis activity"/>
    <property type="evidence" value="ECO:0007669"/>
    <property type="project" value="InterPro"/>
</dbReference>
<feature type="domain" description="P-type ATPase A" evidence="11">
    <location>
        <begin position="223"/>
        <end position="276"/>
    </location>
</feature>
<dbReference type="EC" id="7.2.2.12" evidence="8"/>
<dbReference type="HOGENOM" id="CLU_001771_6_2_10"/>
<dbReference type="InterPro" id="IPR051014">
    <property type="entry name" value="Cation_Transport_ATPase_IB"/>
</dbReference>